<organism evidence="2 3">
    <name type="scientific">Yarrowia lipolytica</name>
    <name type="common">Candida lipolytica</name>
    <dbReference type="NCBI Taxonomy" id="4952"/>
    <lineage>
        <taxon>Eukaryota</taxon>
        <taxon>Fungi</taxon>
        <taxon>Dikarya</taxon>
        <taxon>Ascomycota</taxon>
        <taxon>Saccharomycotina</taxon>
        <taxon>Dipodascomycetes</taxon>
        <taxon>Dipodascales</taxon>
        <taxon>Dipodascales incertae sedis</taxon>
        <taxon>Yarrowia</taxon>
    </lineage>
</organism>
<dbReference type="GeneID" id="94584092"/>
<dbReference type="AlphaFoldDB" id="A0A1D8NQR6"/>
<dbReference type="VEuPathDB" id="FungiDB:YALI1_F39457g"/>
<keyword evidence="1" id="KW-0812">Transmembrane</keyword>
<gene>
    <name evidence="2" type="ORF">YALI1_F39457g</name>
</gene>
<sequence length="205" mass="22495">MLNKCECRRRHVCVFVCVFVGVCVWFGASDVCAWVSSPRVSHEGVVIGDFSRGPLSSELSNLKVLRGNAHQRQVSTGNEFKLLVELRVSQQHDATGIELALAMLNGRMHEFGADPVALEVGQYSNGSNAVPLGALNLSVHLDLTQENRANHLLCIVIDGDPGRCECARGSQVVHNLLLLVVGDGELRKRRLDHVGDIILVPWQLR</sequence>
<feature type="transmembrane region" description="Helical" evidence="1">
    <location>
        <begin position="12"/>
        <end position="28"/>
    </location>
</feature>
<keyword evidence="1" id="KW-0472">Membrane</keyword>
<proteinExistence type="predicted"/>
<dbReference type="EMBL" id="CP017558">
    <property type="protein sequence ID" value="AOW07975.1"/>
    <property type="molecule type" value="Genomic_DNA"/>
</dbReference>
<dbReference type="RefSeq" id="XP_068139618.1">
    <property type="nucleotide sequence ID" value="XM_068283517.1"/>
</dbReference>
<reference evidence="2 3" key="1">
    <citation type="journal article" date="2016" name="PLoS ONE">
        <title>Sequence Assembly of Yarrowia lipolytica Strain W29/CLIB89 Shows Transposable Element Diversity.</title>
        <authorList>
            <person name="Magnan C."/>
            <person name="Yu J."/>
            <person name="Chang I."/>
            <person name="Jahn E."/>
            <person name="Kanomata Y."/>
            <person name="Wu J."/>
            <person name="Zeller M."/>
            <person name="Oakes M."/>
            <person name="Baldi P."/>
            <person name="Sandmeyer S."/>
        </authorList>
    </citation>
    <scope>NUCLEOTIDE SEQUENCE [LARGE SCALE GENOMIC DNA]</scope>
    <source>
        <strain evidence="3">CLIB89(W29)</strain>
    </source>
</reference>
<protein>
    <submittedName>
        <fullName evidence="2">Uncharacterized protein</fullName>
    </submittedName>
</protein>
<evidence type="ECO:0000256" key="1">
    <source>
        <dbReference type="SAM" id="Phobius"/>
    </source>
</evidence>
<dbReference type="Proteomes" id="UP000182444">
    <property type="component" value="Chromosome 1F"/>
</dbReference>
<keyword evidence="1" id="KW-1133">Transmembrane helix</keyword>
<evidence type="ECO:0000313" key="2">
    <source>
        <dbReference type="EMBL" id="AOW07975.1"/>
    </source>
</evidence>
<accession>A0A1D8NQR6</accession>
<name>A0A1D8NQR6_YARLL</name>
<evidence type="ECO:0000313" key="3">
    <source>
        <dbReference type="Proteomes" id="UP000182444"/>
    </source>
</evidence>